<dbReference type="InterPro" id="IPR051632">
    <property type="entry name" value="Rho_GEF"/>
</dbReference>
<dbReference type="Ensembl" id="ENSLACT00000016962.1">
    <property type="protein sequence ID" value="ENSLACP00000016843.1"/>
    <property type="gene ID" value="ENSLACG00000014836.1"/>
</dbReference>
<evidence type="ECO:0000259" key="4">
    <source>
        <dbReference type="PROSITE" id="PS50003"/>
    </source>
</evidence>
<feature type="compositionally biased region" description="Polar residues" evidence="3">
    <location>
        <begin position="515"/>
        <end position="535"/>
    </location>
</feature>
<keyword evidence="2" id="KW-0175">Coiled coil</keyword>
<feature type="domain" description="PH" evidence="4">
    <location>
        <begin position="67"/>
        <end position="169"/>
    </location>
</feature>
<dbReference type="HOGENOM" id="CLU_002466_0_1_1"/>
<dbReference type="PANTHER" id="PTHR13944">
    <property type="entry name" value="AGAP007712-PA"/>
    <property type="match status" value="1"/>
</dbReference>
<evidence type="ECO:0000256" key="2">
    <source>
        <dbReference type="SAM" id="Coils"/>
    </source>
</evidence>
<feature type="region of interest" description="Disordered" evidence="3">
    <location>
        <begin position="588"/>
        <end position="644"/>
    </location>
</feature>
<dbReference type="Bgee" id="ENSLACG00000014836">
    <property type="expression patterns" value="Expressed in pharyngeal gill and 3 other cell types or tissues"/>
</dbReference>
<sequence length="644" mass="73404">KETEEDHADLASALGMVKEVIAAVDSKVNEYEKKARLNEIYNKTDSKSIMRMKTGQMFAKEDLKRRKLVHDGPVLLKNSAGRFKEVQAVLLSDVLVFLQEKDQKYVFPALDQKSTVISLKKLIVREVANQEKGLFLITVGTADAEMVEVYANSKEERNNWMQRIQQTTNRIEKDEDEGIPSESEEDRRVLETKAREMREQLKQRDQQILSLLQEKGKIFREMADCGGQDEGDQSPASRILFRANSEDIPKGEIVMTDALKEVESLQGFVDRALGGTLGQQSPTSSEQEGIVGPVSLPRRAETFGGFDSHQMNTSKNGDKDEGEEGQELRRTESDSVLKKGGNANLATLVKKTNEQVLQSVTRLYNLLSTLQAVVVQQDSFIEDQRLALSERSLTRSSSRPNSLIEQEKQRSLEKQRQELANLQKQQAQHLEEKRKREREWEMRERELTGREARLTQSREQVDRDREQLEREKEELQAKKEEYQHDLERLRAAQKQLEKGQEQVARDRERLAQKQMEASCQMSNQHSKGTRTSCGFLNSEDPKWHSSSSLEKEDSETSVLPKMDAPCRTDCKQKGKNFMPFGLLGSANQANKQSEGQNPAQARFLQLAKPKEKKEKKKKKSKGHRSQPADAHTSEPAAEGEEIFC</sequence>
<evidence type="ECO:0000256" key="1">
    <source>
        <dbReference type="ARBA" id="ARBA00022658"/>
    </source>
</evidence>
<name>H3B4M2_LATCH</name>
<dbReference type="Gene3D" id="2.30.29.30">
    <property type="entry name" value="Pleckstrin-homology domain (PH domain)/Phosphotyrosine-binding domain (PTB)"/>
    <property type="match status" value="1"/>
</dbReference>
<accession>H3B4M2</accession>
<protein>
    <recommendedName>
        <fullName evidence="4">PH domain-containing protein</fullName>
    </recommendedName>
</protein>
<dbReference type="GO" id="GO:0035023">
    <property type="term" value="P:regulation of Rho protein signal transduction"/>
    <property type="evidence" value="ECO:0007669"/>
    <property type="project" value="TreeGrafter"/>
</dbReference>
<reference evidence="5" key="2">
    <citation type="submission" date="2025-08" db="UniProtKB">
        <authorList>
            <consortium name="Ensembl"/>
        </authorList>
    </citation>
    <scope>IDENTIFICATION</scope>
</reference>
<feature type="compositionally biased region" description="Basic and acidic residues" evidence="3">
    <location>
        <begin position="429"/>
        <end position="453"/>
    </location>
</feature>
<feature type="compositionally biased region" description="Basic and acidic residues" evidence="3">
    <location>
        <begin position="459"/>
        <end position="476"/>
    </location>
</feature>
<dbReference type="GeneTree" id="ENSGT00940000154146"/>
<keyword evidence="1" id="KW-0344">Guanine-nucleotide releasing factor</keyword>
<dbReference type="PROSITE" id="PS50003">
    <property type="entry name" value="PH_DOMAIN"/>
    <property type="match status" value="1"/>
</dbReference>
<evidence type="ECO:0000313" key="6">
    <source>
        <dbReference type="Proteomes" id="UP000008672"/>
    </source>
</evidence>
<dbReference type="GO" id="GO:0016020">
    <property type="term" value="C:membrane"/>
    <property type="evidence" value="ECO:0007669"/>
    <property type="project" value="TreeGrafter"/>
</dbReference>
<dbReference type="GO" id="GO:0015629">
    <property type="term" value="C:actin cytoskeleton"/>
    <property type="evidence" value="ECO:0007669"/>
    <property type="project" value="TreeGrafter"/>
</dbReference>
<dbReference type="EMBL" id="AFYH01052889">
    <property type="status" value="NOT_ANNOTATED_CDS"/>
    <property type="molecule type" value="Genomic_DNA"/>
</dbReference>
<evidence type="ECO:0000313" key="5">
    <source>
        <dbReference type="Ensembl" id="ENSLACP00000016843.1"/>
    </source>
</evidence>
<organism evidence="5 6">
    <name type="scientific">Latimeria chalumnae</name>
    <name type="common">Coelacanth</name>
    <dbReference type="NCBI Taxonomy" id="7897"/>
    <lineage>
        <taxon>Eukaryota</taxon>
        <taxon>Metazoa</taxon>
        <taxon>Chordata</taxon>
        <taxon>Craniata</taxon>
        <taxon>Vertebrata</taxon>
        <taxon>Euteleostomi</taxon>
        <taxon>Coelacanthiformes</taxon>
        <taxon>Coelacanthidae</taxon>
        <taxon>Latimeria</taxon>
    </lineage>
</organism>
<dbReference type="SUPFAM" id="SSF50729">
    <property type="entry name" value="PH domain-like"/>
    <property type="match status" value="1"/>
</dbReference>
<feature type="region of interest" description="Disordered" evidence="3">
    <location>
        <begin position="511"/>
        <end position="564"/>
    </location>
</feature>
<feature type="compositionally biased region" description="Polar residues" evidence="3">
    <location>
        <begin position="588"/>
        <end position="599"/>
    </location>
</feature>
<dbReference type="InterPro" id="IPR041020">
    <property type="entry name" value="PH_16"/>
</dbReference>
<dbReference type="GO" id="GO:0005085">
    <property type="term" value="F:guanyl-nucleotide exchange factor activity"/>
    <property type="evidence" value="ECO:0007669"/>
    <property type="project" value="UniProtKB-KW"/>
</dbReference>
<dbReference type="InterPro" id="IPR011993">
    <property type="entry name" value="PH-like_dom_sf"/>
</dbReference>
<dbReference type="PANTHER" id="PTHR13944:SF18">
    <property type="entry name" value="A-KINASE ANCHOR PROTEIN 13"/>
    <property type="match status" value="1"/>
</dbReference>
<dbReference type="AlphaFoldDB" id="H3B4M2"/>
<dbReference type="GO" id="GO:0071875">
    <property type="term" value="P:adrenergic receptor signaling pathway"/>
    <property type="evidence" value="ECO:0007669"/>
    <property type="project" value="TreeGrafter"/>
</dbReference>
<dbReference type="eggNOG" id="KOG3520">
    <property type="taxonomic scope" value="Eukaryota"/>
</dbReference>
<dbReference type="Proteomes" id="UP000008672">
    <property type="component" value="Unassembled WGS sequence"/>
</dbReference>
<feature type="region of interest" description="Disordered" evidence="3">
    <location>
        <begin position="298"/>
        <end position="336"/>
    </location>
</feature>
<dbReference type="GO" id="GO:0005078">
    <property type="term" value="F:MAP-kinase scaffold activity"/>
    <property type="evidence" value="ECO:0007669"/>
    <property type="project" value="TreeGrafter"/>
</dbReference>
<dbReference type="GO" id="GO:0043123">
    <property type="term" value="P:positive regulation of canonical NF-kappaB signal transduction"/>
    <property type="evidence" value="ECO:0007669"/>
    <property type="project" value="TreeGrafter"/>
</dbReference>
<feature type="region of interest" description="Disordered" evidence="3">
    <location>
        <begin position="426"/>
        <end position="476"/>
    </location>
</feature>
<dbReference type="InterPro" id="IPR001849">
    <property type="entry name" value="PH_domain"/>
</dbReference>
<dbReference type="SMART" id="SM00233">
    <property type="entry name" value="PH"/>
    <property type="match status" value="1"/>
</dbReference>
<evidence type="ECO:0000256" key="3">
    <source>
        <dbReference type="SAM" id="MobiDB-lite"/>
    </source>
</evidence>
<dbReference type="EMBL" id="AFYH01052891">
    <property type="status" value="NOT_ANNOTATED_CDS"/>
    <property type="molecule type" value="Genomic_DNA"/>
</dbReference>
<dbReference type="Gene3D" id="1.10.287.2510">
    <property type="match status" value="1"/>
</dbReference>
<feature type="compositionally biased region" description="Basic and acidic residues" evidence="3">
    <location>
        <begin position="326"/>
        <end position="336"/>
    </location>
</feature>
<keyword evidence="6" id="KW-1185">Reference proteome</keyword>
<dbReference type="InParanoid" id="H3B4M2"/>
<dbReference type="STRING" id="7897.ENSLACP00000016843"/>
<reference evidence="6" key="1">
    <citation type="submission" date="2011-08" db="EMBL/GenBank/DDBJ databases">
        <title>The draft genome of Latimeria chalumnae.</title>
        <authorList>
            <person name="Di Palma F."/>
            <person name="Alfoldi J."/>
            <person name="Johnson J."/>
            <person name="Berlin A."/>
            <person name="Gnerre S."/>
            <person name="Jaffe D."/>
            <person name="MacCallum I."/>
            <person name="Young S."/>
            <person name="Walker B.J."/>
            <person name="Lander E."/>
            <person name="Lindblad-Toh K."/>
        </authorList>
    </citation>
    <scope>NUCLEOTIDE SEQUENCE [LARGE SCALE GENOMIC DNA]</scope>
    <source>
        <strain evidence="6">Wild caught</strain>
    </source>
</reference>
<dbReference type="EMBL" id="AFYH01052890">
    <property type="status" value="NOT_ANNOTATED_CDS"/>
    <property type="molecule type" value="Genomic_DNA"/>
</dbReference>
<dbReference type="FunFam" id="2.30.29.30:FF:000021">
    <property type="entry name" value="Rho guanine nucleotide exchange factor 2"/>
    <property type="match status" value="1"/>
</dbReference>
<dbReference type="Pfam" id="PF17838">
    <property type="entry name" value="PH_16"/>
    <property type="match status" value="1"/>
</dbReference>
<feature type="compositionally biased region" description="Basic residues" evidence="3">
    <location>
        <begin position="613"/>
        <end position="624"/>
    </location>
</feature>
<proteinExistence type="predicted"/>
<reference evidence="5" key="3">
    <citation type="submission" date="2025-09" db="UniProtKB">
        <authorList>
            <consortium name="Ensembl"/>
        </authorList>
    </citation>
    <scope>IDENTIFICATION</scope>
</reference>
<feature type="coiled-coil region" evidence="2">
    <location>
        <begin position="150"/>
        <end position="214"/>
    </location>
</feature>